<dbReference type="InterPro" id="IPR001584">
    <property type="entry name" value="Integrase_cat-core"/>
</dbReference>
<comment type="caution">
    <text evidence="2">The sequence shown here is derived from an EMBL/GenBank/DDBJ whole genome shotgun (WGS) entry which is preliminary data.</text>
</comment>
<dbReference type="OrthoDB" id="5851910at2759"/>
<name>A0A016S8A4_9BILA</name>
<sequence length="109" mass="12299">MFVSSFSKRPDMIEMSDISATKTVKALKSLFARYELPQTIVSENGTQFTSDQFKAMCDEGGIVHIKTAPYHNKSTGQAERFVDTLKPGIRKLKREERLSEETLNVVLQA</sequence>
<dbReference type="Proteomes" id="UP000024635">
    <property type="component" value="Unassembled WGS sequence"/>
</dbReference>
<evidence type="ECO:0000313" key="3">
    <source>
        <dbReference type="Proteomes" id="UP000024635"/>
    </source>
</evidence>
<dbReference type="GO" id="GO:0003676">
    <property type="term" value="F:nucleic acid binding"/>
    <property type="evidence" value="ECO:0007669"/>
    <property type="project" value="InterPro"/>
</dbReference>
<accession>A0A016S8A4</accession>
<dbReference type="Gene3D" id="3.30.420.10">
    <property type="entry name" value="Ribonuclease H-like superfamily/Ribonuclease H"/>
    <property type="match status" value="1"/>
</dbReference>
<dbReference type="STRING" id="53326.A0A016S8A4"/>
<evidence type="ECO:0000313" key="2">
    <source>
        <dbReference type="EMBL" id="EYB86890.1"/>
    </source>
</evidence>
<dbReference type="EMBL" id="JARK01001608">
    <property type="protein sequence ID" value="EYB86890.1"/>
    <property type="molecule type" value="Genomic_DNA"/>
</dbReference>
<dbReference type="PROSITE" id="PS50994">
    <property type="entry name" value="INTEGRASE"/>
    <property type="match status" value="1"/>
</dbReference>
<dbReference type="InterPro" id="IPR050951">
    <property type="entry name" value="Retrovirus_Pol_polyprotein"/>
</dbReference>
<dbReference type="InterPro" id="IPR012337">
    <property type="entry name" value="RNaseH-like_sf"/>
</dbReference>
<dbReference type="PANTHER" id="PTHR37984">
    <property type="entry name" value="PROTEIN CBG26694"/>
    <property type="match status" value="1"/>
</dbReference>
<dbReference type="SUPFAM" id="SSF53098">
    <property type="entry name" value="Ribonuclease H-like"/>
    <property type="match status" value="1"/>
</dbReference>
<organism evidence="2 3">
    <name type="scientific">Ancylostoma ceylanicum</name>
    <dbReference type="NCBI Taxonomy" id="53326"/>
    <lineage>
        <taxon>Eukaryota</taxon>
        <taxon>Metazoa</taxon>
        <taxon>Ecdysozoa</taxon>
        <taxon>Nematoda</taxon>
        <taxon>Chromadorea</taxon>
        <taxon>Rhabditida</taxon>
        <taxon>Rhabditina</taxon>
        <taxon>Rhabditomorpha</taxon>
        <taxon>Strongyloidea</taxon>
        <taxon>Ancylostomatidae</taxon>
        <taxon>Ancylostomatinae</taxon>
        <taxon>Ancylostoma</taxon>
    </lineage>
</organism>
<dbReference type="GO" id="GO:0015074">
    <property type="term" value="P:DNA integration"/>
    <property type="evidence" value="ECO:0007669"/>
    <property type="project" value="InterPro"/>
</dbReference>
<keyword evidence="3" id="KW-1185">Reference proteome</keyword>
<dbReference type="PANTHER" id="PTHR37984:SF5">
    <property type="entry name" value="PROTEIN NYNRIN-LIKE"/>
    <property type="match status" value="1"/>
</dbReference>
<protein>
    <recommendedName>
        <fullName evidence="1">Integrase catalytic domain-containing protein</fullName>
    </recommendedName>
</protein>
<gene>
    <name evidence="2" type="primary">Acey_s0272.g957</name>
    <name evidence="2" type="ORF">Y032_0272g957</name>
</gene>
<proteinExistence type="predicted"/>
<reference evidence="3" key="1">
    <citation type="journal article" date="2015" name="Nat. Genet.">
        <title>The genome and transcriptome of the zoonotic hookworm Ancylostoma ceylanicum identify infection-specific gene families.</title>
        <authorList>
            <person name="Schwarz E.M."/>
            <person name="Hu Y."/>
            <person name="Antoshechkin I."/>
            <person name="Miller M.M."/>
            <person name="Sternberg P.W."/>
            <person name="Aroian R.V."/>
        </authorList>
    </citation>
    <scope>NUCLEOTIDE SEQUENCE</scope>
    <source>
        <strain evidence="3">HY135</strain>
    </source>
</reference>
<evidence type="ECO:0000259" key="1">
    <source>
        <dbReference type="PROSITE" id="PS50994"/>
    </source>
</evidence>
<dbReference type="AlphaFoldDB" id="A0A016S8A4"/>
<dbReference type="InterPro" id="IPR036397">
    <property type="entry name" value="RNaseH_sf"/>
</dbReference>
<feature type="domain" description="Integrase catalytic" evidence="1">
    <location>
        <begin position="1"/>
        <end position="109"/>
    </location>
</feature>